<feature type="region of interest" description="Disordered" evidence="1">
    <location>
        <begin position="94"/>
        <end position="141"/>
    </location>
</feature>
<evidence type="ECO:0000256" key="1">
    <source>
        <dbReference type="SAM" id="MobiDB-lite"/>
    </source>
</evidence>
<evidence type="ECO:0000313" key="3">
    <source>
        <dbReference type="Proteomes" id="UP000094569"/>
    </source>
</evidence>
<dbReference type="VEuPathDB" id="FungiDB:SI65_03919"/>
<accession>A0A1E3BKI5</accession>
<sequence length="256" mass="28203">MAWTTQSKYASQIPSPRIFPKPTRPGAPKPHYSSSSGFGTAQIKTTGDEVMELVSMVNQKIAKWEERSLQGAASLGKDIRTLVLNFSLNLATGHPAKAENHQPPPSKHNGYAEAAGALPSAPKAPPKVPKSPYKSPLPEKPPRIFLRLPEDHPARRASPHYGYTEETPGQDLLYSCERNPTGAFWPSNLARDGLGLHLLTGRKEALENCIQGAKAEVEQNWAIFALPNAPQEYTSYDRTQVPTTEHMALEEFKLQM</sequence>
<gene>
    <name evidence="2" type="ORF">SI65_03919</name>
</gene>
<proteinExistence type="predicted"/>
<feature type="compositionally biased region" description="Low complexity" evidence="1">
    <location>
        <begin position="112"/>
        <end position="121"/>
    </location>
</feature>
<feature type="compositionally biased region" description="Polar residues" evidence="1">
    <location>
        <begin position="1"/>
        <end position="14"/>
    </location>
</feature>
<protein>
    <submittedName>
        <fullName evidence="2">Uncharacterized protein</fullName>
    </submittedName>
</protein>
<feature type="region of interest" description="Disordered" evidence="1">
    <location>
        <begin position="1"/>
        <end position="41"/>
    </location>
</feature>
<feature type="compositionally biased region" description="Pro residues" evidence="1">
    <location>
        <begin position="17"/>
        <end position="28"/>
    </location>
</feature>
<dbReference type="STRING" id="573508.A0A1E3BKI5"/>
<name>A0A1E3BKI5_ASPCR</name>
<dbReference type="AlphaFoldDB" id="A0A1E3BKI5"/>
<dbReference type="EMBL" id="JXNT01000003">
    <property type="protein sequence ID" value="ODM20866.1"/>
    <property type="molecule type" value="Genomic_DNA"/>
</dbReference>
<keyword evidence="3" id="KW-1185">Reference proteome</keyword>
<dbReference type="Proteomes" id="UP000094569">
    <property type="component" value="Unassembled WGS sequence"/>
</dbReference>
<reference evidence="2 3" key="1">
    <citation type="journal article" date="2016" name="BMC Genomics">
        <title>Comparative genomic and transcriptomic analyses of the Fuzhuan brick tea-fermentation fungus Aspergillus cristatus.</title>
        <authorList>
            <person name="Ge Y."/>
            <person name="Wang Y."/>
            <person name="Liu Y."/>
            <person name="Tan Y."/>
            <person name="Ren X."/>
            <person name="Zhang X."/>
            <person name="Hyde K.D."/>
            <person name="Liu Y."/>
            <person name="Liu Z."/>
        </authorList>
    </citation>
    <scope>NUCLEOTIDE SEQUENCE [LARGE SCALE GENOMIC DNA]</scope>
    <source>
        <strain evidence="2 3">GZAAS20.1005</strain>
    </source>
</reference>
<comment type="caution">
    <text evidence="2">The sequence shown here is derived from an EMBL/GenBank/DDBJ whole genome shotgun (WGS) entry which is preliminary data.</text>
</comment>
<feature type="compositionally biased region" description="Polar residues" evidence="1">
    <location>
        <begin position="32"/>
        <end position="41"/>
    </location>
</feature>
<organism evidence="2 3">
    <name type="scientific">Aspergillus cristatus</name>
    <name type="common">Chinese Fuzhuan brick tea-fermentation fungus</name>
    <name type="synonym">Eurotium cristatum</name>
    <dbReference type="NCBI Taxonomy" id="573508"/>
    <lineage>
        <taxon>Eukaryota</taxon>
        <taxon>Fungi</taxon>
        <taxon>Dikarya</taxon>
        <taxon>Ascomycota</taxon>
        <taxon>Pezizomycotina</taxon>
        <taxon>Eurotiomycetes</taxon>
        <taxon>Eurotiomycetidae</taxon>
        <taxon>Eurotiales</taxon>
        <taxon>Aspergillaceae</taxon>
        <taxon>Aspergillus</taxon>
        <taxon>Aspergillus subgen. Aspergillus</taxon>
    </lineage>
</organism>
<evidence type="ECO:0000313" key="2">
    <source>
        <dbReference type="EMBL" id="ODM20866.1"/>
    </source>
</evidence>